<accession>A0ABN3M2G0</accession>
<gene>
    <name evidence="9" type="ORF">GCM10009858_34010</name>
</gene>
<dbReference type="PANTHER" id="PTHR43386">
    <property type="entry name" value="OLIGOPEPTIDE TRANSPORT SYSTEM PERMEASE PROTEIN APPC"/>
    <property type="match status" value="1"/>
</dbReference>
<comment type="subcellular location">
    <subcellularLocation>
        <location evidence="1 7">Cell membrane</location>
        <topology evidence="1 7">Multi-pass membrane protein</topology>
    </subcellularLocation>
</comment>
<feature type="transmembrane region" description="Helical" evidence="7">
    <location>
        <begin position="305"/>
        <end position="325"/>
    </location>
</feature>
<feature type="transmembrane region" description="Helical" evidence="7">
    <location>
        <begin position="120"/>
        <end position="151"/>
    </location>
</feature>
<dbReference type="RefSeq" id="WP_344256208.1">
    <property type="nucleotide sequence ID" value="NZ_BAAARE010000015.1"/>
</dbReference>
<evidence type="ECO:0000256" key="1">
    <source>
        <dbReference type="ARBA" id="ARBA00004651"/>
    </source>
</evidence>
<reference evidence="9 10" key="1">
    <citation type="journal article" date="2019" name="Int. J. Syst. Evol. Microbiol.">
        <title>The Global Catalogue of Microorganisms (GCM) 10K type strain sequencing project: providing services to taxonomists for standard genome sequencing and annotation.</title>
        <authorList>
            <consortium name="The Broad Institute Genomics Platform"/>
            <consortium name="The Broad Institute Genome Sequencing Center for Infectious Disease"/>
            <person name="Wu L."/>
            <person name="Ma J."/>
        </authorList>
    </citation>
    <scope>NUCLEOTIDE SEQUENCE [LARGE SCALE GENOMIC DNA]</scope>
    <source>
        <strain evidence="9 10">JCM 16259</strain>
    </source>
</reference>
<evidence type="ECO:0000256" key="3">
    <source>
        <dbReference type="ARBA" id="ARBA00022475"/>
    </source>
</evidence>
<comment type="similarity">
    <text evidence="7">Belongs to the binding-protein-dependent transport system permease family.</text>
</comment>
<feature type="domain" description="ABC transmembrane type-1" evidence="8">
    <location>
        <begin position="124"/>
        <end position="325"/>
    </location>
</feature>
<organism evidence="9 10">
    <name type="scientific">Terrabacter carboxydivorans</name>
    <dbReference type="NCBI Taxonomy" id="619730"/>
    <lineage>
        <taxon>Bacteria</taxon>
        <taxon>Bacillati</taxon>
        <taxon>Actinomycetota</taxon>
        <taxon>Actinomycetes</taxon>
        <taxon>Micrococcales</taxon>
        <taxon>Intrasporangiaceae</taxon>
        <taxon>Terrabacter</taxon>
    </lineage>
</organism>
<evidence type="ECO:0000256" key="5">
    <source>
        <dbReference type="ARBA" id="ARBA00022989"/>
    </source>
</evidence>
<feature type="transmembrane region" description="Helical" evidence="7">
    <location>
        <begin position="249"/>
        <end position="269"/>
    </location>
</feature>
<evidence type="ECO:0000313" key="10">
    <source>
        <dbReference type="Proteomes" id="UP001500730"/>
    </source>
</evidence>
<sequence length="338" mass="36300">MSEIHRDVEFGAGTTDETFDLEQEPAAKKIEGRTPWQLARARLRRDKLSMVALTVAALVVLMAVLAPILDAIGILKPNDFNPELIDPALGGYPRGAFGGMSWTHPLGVEPGTGRDTLSRVVLGLTFSLIVAISATLIAVVVGTVLGLIAGFLGKWADWSISRLADMVLAFPVTLMLLALSGMFIDIIGKVVPNDNVATGLYIIFVLGFFGWPTFARIIRGQVLSMREREFVEAARSLGASNRRIYFKELLPNLWAPILVYGTLVLPAYVSAEAALSFLGVGIKPPTPTLGNILANSVNYASSVPIFFLVPGLAIATVVLSFNLLGDGLRDALDPKADR</sequence>
<dbReference type="Gene3D" id="1.10.3720.10">
    <property type="entry name" value="MetI-like"/>
    <property type="match status" value="1"/>
</dbReference>
<dbReference type="InterPro" id="IPR050366">
    <property type="entry name" value="BP-dependent_transpt_permease"/>
</dbReference>
<evidence type="ECO:0000256" key="2">
    <source>
        <dbReference type="ARBA" id="ARBA00022448"/>
    </source>
</evidence>
<dbReference type="CDD" id="cd06261">
    <property type="entry name" value="TM_PBP2"/>
    <property type="match status" value="1"/>
</dbReference>
<proteinExistence type="inferred from homology"/>
<evidence type="ECO:0000256" key="6">
    <source>
        <dbReference type="ARBA" id="ARBA00023136"/>
    </source>
</evidence>
<protein>
    <submittedName>
        <fullName evidence="9">ABC transporter permease</fullName>
    </submittedName>
</protein>
<keyword evidence="10" id="KW-1185">Reference proteome</keyword>
<evidence type="ECO:0000256" key="4">
    <source>
        <dbReference type="ARBA" id="ARBA00022692"/>
    </source>
</evidence>
<dbReference type="InterPro" id="IPR025966">
    <property type="entry name" value="OppC_N"/>
</dbReference>
<dbReference type="SUPFAM" id="SSF161098">
    <property type="entry name" value="MetI-like"/>
    <property type="match status" value="1"/>
</dbReference>
<dbReference type="PROSITE" id="PS50928">
    <property type="entry name" value="ABC_TM1"/>
    <property type="match status" value="1"/>
</dbReference>
<dbReference type="Pfam" id="PF12911">
    <property type="entry name" value="OppC_N"/>
    <property type="match status" value="1"/>
</dbReference>
<keyword evidence="6 7" id="KW-0472">Membrane</keyword>
<evidence type="ECO:0000259" key="8">
    <source>
        <dbReference type="PROSITE" id="PS50928"/>
    </source>
</evidence>
<feature type="transmembrane region" description="Helical" evidence="7">
    <location>
        <begin position="48"/>
        <end position="69"/>
    </location>
</feature>
<dbReference type="PANTHER" id="PTHR43386:SF1">
    <property type="entry name" value="D,D-DIPEPTIDE TRANSPORT SYSTEM PERMEASE PROTEIN DDPC-RELATED"/>
    <property type="match status" value="1"/>
</dbReference>
<evidence type="ECO:0000313" key="9">
    <source>
        <dbReference type="EMBL" id="GAA2493182.1"/>
    </source>
</evidence>
<feature type="transmembrane region" description="Helical" evidence="7">
    <location>
        <begin position="163"/>
        <end position="184"/>
    </location>
</feature>
<dbReference type="Pfam" id="PF00528">
    <property type="entry name" value="BPD_transp_1"/>
    <property type="match status" value="1"/>
</dbReference>
<evidence type="ECO:0000256" key="7">
    <source>
        <dbReference type="RuleBase" id="RU363032"/>
    </source>
</evidence>
<comment type="caution">
    <text evidence="9">The sequence shown here is derived from an EMBL/GenBank/DDBJ whole genome shotgun (WGS) entry which is preliminary data.</text>
</comment>
<feature type="transmembrane region" description="Helical" evidence="7">
    <location>
        <begin position="196"/>
        <end position="218"/>
    </location>
</feature>
<dbReference type="InterPro" id="IPR000515">
    <property type="entry name" value="MetI-like"/>
</dbReference>
<keyword evidence="5 7" id="KW-1133">Transmembrane helix</keyword>
<keyword evidence="2 7" id="KW-0813">Transport</keyword>
<dbReference type="InterPro" id="IPR035906">
    <property type="entry name" value="MetI-like_sf"/>
</dbReference>
<keyword evidence="4 7" id="KW-0812">Transmembrane</keyword>
<keyword evidence="3" id="KW-1003">Cell membrane</keyword>
<dbReference type="Proteomes" id="UP001500730">
    <property type="component" value="Unassembled WGS sequence"/>
</dbReference>
<dbReference type="EMBL" id="BAAARE010000015">
    <property type="protein sequence ID" value="GAA2493182.1"/>
    <property type="molecule type" value="Genomic_DNA"/>
</dbReference>
<name>A0ABN3M2G0_9MICO</name>